<evidence type="ECO:0000259" key="11">
    <source>
        <dbReference type="PROSITE" id="PS51195"/>
    </source>
</evidence>
<dbReference type="STRING" id="37546.A0A1B0FL48"/>
<evidence type="ECO:0000313" key="12">
    <source>
        <dbReference type="EnsemblMetazoa" id="GMOY004546-PA"/>
    </source>
</evidence>
<evidence type="ECO:0000259" key="10">
    <source>
        <dbReference type="PROSITE" id="PS51194"/>
    </source>
</evidence>
<dbReference type="SMART" id="SM00487">
    <property type="entry name" value="DEXDc"/>
    <property type="match status" value="1"/>
</dbReference>
<feature type="compositionally biased region" description="Polar residues" evidence="8">
    <location>
        <begin position="706"/>
        <end position="715"/>
    </location>
</feature>
<dbReference type="InterPro" id="IPR014014">
    <property type="entry name" value="RNA_helicase_DEAD_Q_motif"/>
</dbReference>
<feature type="compositionally biased region" description="Basic residues" evidence="8">
    <location>
        <begin position="572"/>
        <end position="582"/>
    </location>
</feature>
<dbReference type="Proteomes" id="UP000092444">
    <property type="component" value="Unassembled WGS sequence"/>
</dbReference>
<feature type="short sequence motif" description="Q motif" evidence="7">
    <location>
        <begin position="766"/>
        <end position="794"/>
    </location>
</feature>
<evidence type="ECO:0000256" key="8">
    <source>
        <dbReference type="SAM" id="MobiDB-lite"/>
    </source>
</evidence>
<feature type="region of interest" description="Disordered" evidence="8">
    <location>
        <begin position="661"/>
        <end position="717"/>
    </location>
</feature>
<dbReference type="AlphaFoldDB" id="A0A1B0FL48"/>
<dbReference type="InterPro" id="IPR014001">
    <property type="entry name" value="Helicase_ATP-bd"/>
</dbReference>
<organism evidence="12 13">
    <name type="scientific">Glossina morsitans morsitans</name>
    <name type="common">Savannah tsetse fly</name>
    <dbReference type="NCBI Taxonomy" id="37546"/>
    <lineage>
        <taxon>Eukaryota</taxon>
        <taxon>Metazoa</taxon>
        <taxon>Ecdysozoa</taxon>
        <taxon>Arthropoda</taxon>
        <taxon>Hexapoda</taxon>
        <taxon>Insecta</taxon>
        <taxon>Pterygota</taxon>
        <taxon>Neoptera</taxon>
        <taxon>Endopterygota</taxon>
        <taxon>Diptera</taxon>
        <taxon>Brachycera</taxon>
        <taxon>Muscomorpha</taxon>
        <taxon>Hippoboscoidea</taxon>
        <taxon>Glossinidae</taxon>
        <taxon>Glossina</taxon>
    </lineage>
</organism>
<dbReference type="EC" id="3.6.4.13" evidence="1"/>
<dbReference type="SMART" id="SM00490">
    <property type="entry name" value="HELICc"/>
    <property type="match status" value="1"/>
</dbReference>
<comment type="catalytic activity">
    <reaction evidence="6">
        <text>ATP + H2O = ADP + phosphate + H(+)</text>
        <dbReference type="Rhea" id="RHEA:13065"/>
        <dbReference type="ChEBI" id="CHEBI:15377"/>
        <dbReference type="ChEBI" id="CHEBI:15378"/>
        <dbReference type="ChEBI" id="CHEBI:30616"/>
        <dbReference type="ChEBI" id="CHEBI:43474"/>
        <dbReference type="ChEBI" id="CHEBI:456216"/>
        <dbReference type="EC" id="3.6.4.13"/>
    </reaction>
</comment>
<evidence type="ECO:0000256" key="2">
    <source>
        <dbReference type="ARBA" id="ARBA00022741"/>
    </source>
</evidence>
<dbReference type="InterPro" id="IPR001650">
    <property type="entry name" value="Helicase_C-like"/>
</dbReference>
<dbReference type="FunFam" id="3.40.50.300:FF:000397">
    <property type="entry name" value="Probable ATP-dependent RNA helicase DDX4"/>
    <property type="match status" value="1"/>
</dbReference>
<dbReference type="SUPFAM" id="SSF52540">
    <property type="entry name" value="P-loop containing nucleoside triphosphate hydrolases"/>
    <property type="match status" value="1"/>
</dbReference>
<dbReference type="VEuPathDB" id="VectorBase:GMOY004546"/>
<protein>
    <recommendedName>
        <fullName evidence="1">RNA helicase</fullName>
        <ecNumber evidence="1">3.6.4.13</ecNumber>
    </recommendedName>
</protein>
<dbReference type="GO" id="GO:0016787">
    <property type="term" value="F:hydrolase activity"/>
    <property type="evidence" value="ECO:0007669"/>
    <property type="project" value="UniProtKB-KW"/>
</dbReference>
<dbReference type="EnsemblMetazoa" id="GMOY004546-RA">
    <property type="protein sequence ID" value="GMOY004546-PA"/>
    <property type="gene ID" value="GMOY004546"/>
</dbReference>
<dbReference type="InterPro" id="IPR000629">
    <property type="entry name" value="RNA-helicase_DEAD-box_CS"/>
</dbReference>
<dbReference type="FunFam" id="3.40.50.300:FF:000008">
    <property type="entry name" value="ATP-dependent RNA helicase RhlB"/>
    <property type="match status" value="1"/>
</dbReference>
<feature type="region of interest" description="Disordered" evidence="8">
    <location>
        <begin position="565"/>
        <end position="596"/>
    </location>
</feature>
<proteinExistence type="predicted"/>
<evidence type="ECO:0000256" key="5">
    <source>
        <dbReference type="ARBA" id="ARBA00022840"/>
    </source>
</evidence>
<name>A0A1B0FL48_GLOMM</name>
<dbReference type="Gene3D" id="3.40.50.300">
    <property type="entry name" value="P-loop containing nucleotide triphosphate hydrolases"/>
    <property type="match status" value="2"/>
</dbReference>
<evidence type="ECO:0000313" key="13">
    <source>
        <dbReference type="Proteomes" id="UP000092444"/>
    </source>
</evidence>
<evidence type="ECO:0000256" key="6">
    <source>
        <dbReference type="ARBA" id="ARBA00047984"/>
    </source>
</evidence>
<evidence type="ECO:0000259" key="9">
    <source>
        <dbReference type="PROSITE" id="PS51192"/>
    </source>
</evidence>
<dbReference type="PROSITE" id="PS51194">
    <property type="entry name" value="HELICASE_CTER"/>
    <property type="match status" value="1"/>
</dbReference>
<keyword evidence="4" id="KW-0347">Helicase</keyword>
<dbReference type="InterPro" id="IPR011545">
    <property type="entry name" value="DEAD/DEAH_box_helicase_dom"/>
</dbReference>
<feature type="domain" description="DEAD-box RNA helicase Q" evidence="11">
    <location>
        <begin position="766"/>
        <end position="794"/>
    </location>
</feature>
<evidence type="ECO:0000256" key="7">
    <source>
        <dbReference type="PROSITE-ProRule" id="PRU00552"/>
    </source>
</evidence>
<dbReference type="GO" id="GO:0003724">
    <property type="term" value="F:RNA helicase activity"/>
    <property type="evidence" value="ECO:0007669"/>
    <property type="project" value="UniProtKB-EC"/>
</dbReference>
<dbReference type="CDD" id="cd18787">
    <property type="entry name" value="SF2_C_DEAD"/>
    <property type="match status" value="1"/>
</dbReference>
<dbReference type="EMBL" id="CCAG010006621">
    <property type="status" value="NOT_ANNOTATED_CDS"/>
    <property type="molecule type" value="Genomic_DNA"/>
</dbReference>
<keyword evidence="2" id="KW-0547">Nucleotide-binding</keyword>
<dbReference type="GO" id="GO:0031047">
    <property type="term" value="P:regulatory ncRNA-mediated gene silencing"/>
    <property type="evidence" value="ECO:0007669"/>
    <property type="project" value="UniProtKB-ARBA"/>
</dbReference>
<dbReference type="PROSITE" id="PS00039">
    <property type="entry name" value="DEAD_ATP_HELICASE"/>
    <property type="match status" value="1"/>
</dbReference>
<dbReference type="Pfam" id="PF00270">
    <property type="entry name" value="DEAD"/>
    <property type="match status" value="1"/>
</dbReference>
<dbReference type="InterPro" id="IPR027417">
    <property type="entry name" value="P-loop_NTPase"/>
</dbReference>
<dbReference type="Pfam" id="PF00271">
    <property type="entry name" value="Helicase_C"/>
    <property type="match status" value="1"/>
</dbReference>
<keyword evidence="3" id="KW-0378">Hydrolase</keyword>
<evidence type="ECO:0000256" key="3">
    <source>
        <dbReference type="ARBA" id="ARBA00022801"/>
    </source>
</evidence>
<feature type="domain" description="Helicase ATP-binding" evidence="9">
    <location>
        <begin position="797"/>
        <end position="977"/>
    </location>
</feature>
<feature type="compositionally biased region" description="Basic and acidic residues" evidence="8">
    <location>
        <begin position="24"/>
        <end position="38"/>
    </location>
</feature>
<feature type="compositionally biased region" description="Basic and acidic residues" evidence="8">
    <location>
        <begin position="689"/>
        <end position="705"/>
    </location>
</feature>
<evidence type="ECO:0000256" key="4">
    <source>
        <dbReference type="ARBA" id="ARBA00022806"/>
    </source>
</evidence>
<dbReference type="PROSITE" id="PS51195">
    <property type="entry name" value="Q_MOTIF"/>
    <property type="match status" value="1"/>
</dbReference>
<reference evidence="12" key="1">
    <citation type="submission" date="2020-05" db="UniProtKB">
        <authorList>
            <consortium name="EnsemblMetazoa"/>
        </authorList>
    </citation>
    <scope>IDENTIFICATION</scope>
    <source>
        <strain evidence="12">Yale</strain>
    </source>
</reference>
<evidence type="ECO:0000256" key="1">
    <source>
        <dbReference type="ARBA" id="ARBA00012552"/>
    </source>
</evidence>
<dbReference type="GO" id="GO:0005524">
    <property type="term" value="F:ATP binding"/>
    <property type="evidence" value="ECO:0007669"/>
    <property type="project" value="UniProtKB-KW"/>
</dbReference>
<dbReference type="GO" id="GO:0003676">
    <property type="term" value="F:nucleic acid binding"/>
    <property type="evidence" value="ECO:0007669"/>
    <property type="project" value="InterPro"/>
</dbReference>
<feature type="domain" description="Helicase C-terminal" evidence="10">
    <location>
        <begin position="988"/>
        <end position="1148"/>
    </location>
</feature>
<keyword evidence="5" id="KW-0067">ATP-binding</keyword>
<feature type="compositionally biased region" description="Basic residues" evidence="8">
    <location>
        <begin position="1"/>
        <end position="11"/>
    </location>
</feature>
<dbReference type="PANTHER" id="PTHR47958">
    <property type="entry name" value="ATP-DEPENDENT RNA HELICASE DBP3"/>
    <property type="match status" value="1"/>
</dbReference>
<keyword evidence="13" id="KW-1185">Reference proteome</keyword>
<feature type="region of interest" description="Disordered" evidence="8">
    <location>
        <begin position="1"/>
        <end position="104"/>
    </location>
</feature>
<accession>A0A1B0FL48</accession>
<dbReference type="PROSITE" id="PS51192">
    <property type="entry name" value="HELICASE_ATP_BIND_1"/>
    <property type="match status" value="1"/>
</dbReference>
<sequence>MERYRQIRNRVKQKEENVQNTKLYSEKKKNADHLKENDMPTGKAFGGTNDKFRSSRNSDNEEDDGNQYSYNKSGRSGGGSRGGRGRGRGRPLSDSHGSRSFNNRYHSEEAASNAYEMYLDEAKQASSTFSKVVTGSKQSHLEKPDMLRSIINVEEEQEEFLNWILDENISEDSMDIIDIYQQKCESSKMITIQEEEQGEIFNLPLAAPPLLNITDIISEHDAAQGCASGLSEETQQCGFFSSLIVPCDDYMSIWPRRRPRIINEEEYRQCFPLPKRKIMKIKFLRPHNKKSIATRDSWDWLIEHEFNVEDVVSQSVVVDDNHQSIELSQVVQQRTDSSSIPVVRQLPSPHLIGSSSLKLPTTMKDSHQILTSVEHAEQMQNIDSSSSINEAARYHPSKAVLVSQMQVESIIVPPQIMSSQSTADQSDGIISVTPCLTSTTLPVQTSSGERRFYKGLLNRNVDRPAVSTPLRIVDEECVSKPRPTTLTELISLEEAEEQLGQSEKPPEEMVRATGIQAHEQNLESIERVVQPRPEQLDNLQPLWPEDYRKDWYEILRTRTEGVGYEEPPLMRRPNKKKRKRTRAAPAQVPENVVRPSQGPEHILTCILPSPGQHVLPPLNQSLELNANREVNDLLAIGDGLVPQFNTDQQHYDQFIKENYERFNNDDDDGDNDRKRGGFNSRGRGGGAGGRREYNNGRDEYKRNGNGDDQNGSADQPQKAREFYIPPEPTDNEDEIFGGGISSGINFSKYESIAVQVNGQNPPPAIQTFEDAGLRDIVLKNIKRSGYKVPTPIQKTAIPVIGGGRDLMACAQTGSGKTAAFLIPIINQLLNDNAEASIGRPHALVVSPTRELAIQIFNEARKFAFGSYLNIRIVYGGTSSKFQSESMIRGPCHVLISTPGRLMDFVKQSFITFEDIRFVVLDEADRMLDMGFKDSVATIMSHPTMRSVSERQNLMFSATFPEEIQRMAGEYLDDYIFIAVGVVGGACSDVTQNVYEVEKFQKRAKLMELLKEDANGTIVFVETKRGADFLASLLSETEYPTTSIHGDRLQRQRETALADFKAGRMEVLIATSVAARGLDIKNIRHVVNYDMPSSIDEYVHRIGRTGRVGNNGKASSFFDPQHDSAIAGELVKILEGAGQEVPQFLRNYSYGGGRDNRESRFGGRDVRNGVGQSADHFITSAGPDAFEEDEDWN</sequence>
<feature type="compositionally biased region" description="Basic and acidic residues" evidence="8">
    <location>
        <begin position="50"/>
        <end position="59"/>
    </location>
</feature>